<feature type="binding site" evidence="2">
    <location>
        <position position="65"/>
    </location>
    <ligand>
        <name>substrate</name>
    </ligand>
</feature>
<evidence type="ECO:0000256" key="1">
    <source>
        <dbReference type="PIRSR" id="PIRSR000097-1"/>
    </source>
</evidence>
<dbReference type="PIRSF" id="PIRSF000097">
    <property type="entry name" value="AKR"/>
    <property type="match status" value="1"/>
</dbReference>
<feature type="active site" description="Proton donor" evidence="1">
    <location>
        <position position="3"/>
    </location>
</feature>
<proteinExistence type="predicted"/>
<dbReference type="InterPro" id="IPR020471">
    <property type="entry name" value="AKR"/>
</dbReference>
<protein>
    <submittedName>
        <fullName evidence="5">Aldo_ket_red domain-containing protein</fullName>
    </submittedName>
</protein>
<accession>A0A5K3FQX8</accession>
<dbReference type="PROSITE" id="PS00062">
    <property type="entry name" value="ALDOKETO_REDUCTASE_2"/>
    <property type="match status" value="1"/>
</dbReference>
<reference evidence="5" key="1">
    <citation type="submission" date="2019-11" db="UniProtKB">
        <authorList>
            <consortium name="WormBaseParasite"/>
        </authorList>
    </citation>
    <scope>IDENTIFICATION</scope>
</reference>
<evidence type="ECO:0000256" key="2">
    <source>
        <dbReference type="PIRSR" id="PIRSR000097-2"/>
    </source>
</evidence>
<sequence>MSYNNEEEVGAAISKSLSSQCLAREDLFITSKLWSNNHAPKDVRSACELSLKHLGLNYLDLYLIHFPAAFHEKPGKNYDVCDPCTVEYECQSLEETWKAMECLVAEGLVKSIGVSNFNTKQLDRIISVASIMPAVNQIEVSVDLLNTKLIEYCHSKGIQVEAFGSRASSADCVKTMTPRLEEPFVKEIAAAHNKTAAQVLLRHALQRGLVVLSRGVTPAAIKSNFDIFDFELSEAEMQTLNTKGGNLRLFNYLALKDHPEYPFNED</sequence>
<feature type="domain" description="NADP-dependent oxidoreductase" evidence="4">
    <location>
        <begin position="3"/>
        <end position="241"/>
    </location>
</feature>
<dbReference type="InterPro" id="IPR036812">
    <property type="entry name" value="NAD(P)_OxRdtase_dom_sf"/>
</dbReference>
<evidence type="ECO:0000313" key="5">
    <source>
        <dbReference type="WBParaSite" id="MCU_009808-RC"/>
    </source>
</evidence>
<dbReference type="GO" id="GO:0016491">
    <property type="term" value="F:oxidoreductase activity"/>
    <property type="evidence" value="ECO:0007669"/>
    <property type="project" value="InterPro"/>
</dbReference>
<evidence type="ECO:0000259" key="4">
    <source>
        <dbReference type="Pfam" id="PF00248"/>
    </source>
</evidence>
<dbReference type="InterPro" id="IPR018170">
    <property type="entry name" value="Aldo/ket_reductase_CS"/>
</dbReference>
<dbReference type="Gene3D" id="3.20.20.100">
    <property type="entry name" value="NADP-dependent oxidoreductase domain"/>
    <property type="match status" value="1"/>
</dbReference>
<evidence type="ECO:0000256" key="3">
    <source>
        <dbReference type="PIRSR" id="PIRSR000097-3"/>
    </source>
</evidence>
<dbReference type="CDD" id="cd19071">
    <property type="entry name" value="AKR_AKR1-5-like"/>
    <property type="match status" value="1"/>
</dbReference>
<dbReference type="WBParaSite" id="MCU_009808-RC">
    <property type="protein sequence ID" value="MCU_009808-RC"/>
    <property type="gene ID" value="MCU_009808"/>
</dbReference>
<dbReference type="PANTHER" id="PTHR11732">
    <property type="entry name" value="ALDO/KETO REDUCTASE"/>
    <property type="match status" value="1"/>
</dbReference>
<organism evidence="5">
    <name type="scientific">Mesocestoides corti</name>
    <name type="common">Flatworm</name>
    <dbReference type="NCBI Taxonomy" id="53468"/>
    <lineage>
        <taxon>Eukaryota</taxon>
        <taxon>Metazoa</taxon>
        <taxon>Spiralia</taxon>
        <taxon>Lophotrochozoa</taxon>
        <taxon>Platyhelminthes</taxon>
        <taxon>Cestoda</taxon>
        <taxon>Eucestoda</taxon>
        <taxon>Cyclophyllidea</taxon>
        <taxon>Mesocestoididae</taxon>
        <taxon>Mesocestoides</taxon>
    </lineage>
</organism>
<feature type="site" description="Lowers pKa of active site Tyr" evidence="3">
    <location>
        <position position="32"/>
    </location>
</feature>
<dbReference type="SUPFAM" id="SSF51430">
    <property type="entry name" value="NAD(P)-linked oxidoreductase"/>
    <property type="match status" value="1"/>
</dbReference>
<dbReference type="Pfam" id="PF00248">
    <property type="entry name" value="Aldo_ket_red"/>
    <property type="match status" value="1"/>
</dbReference>
<dbReference type="InterPro" id="IPR023210">
    <property type="entry name" value="NADP_OxRdtase_dom"/>
</dbReference>
<dbReference type="PRINTS" id="PR00069">
    <property type="entry name" value="ALDKETRDTASE"/>
</dbReference>
<name>A0A5K3FQX8_MESCO</name>
<dbReference type="AlphaFoldDB" id="A0A5K3FQX8"/>